<dbReference type="RefSeq" id="XP_022658158.1">
    <property type="nucleotide sequence ID" value="XM_022802423.1"/>
</dbReference>
<dbReference type="FunCoup" id="A0A7M7JWR2">
    <property type="interactions" value="1574"/>
</dbReference>
<evidence type="ECO:0008006" key="3">
    <source>
        <dbReference type="Google" id="ProtNLM"/>
    </source>
</evidence>
<protein>
    <recommendedName>
        <fullName evidence="3">NAD(+) kinase</fullName>
    </recommendedName>
</protein>
<dbReference type="Gene3D" id="3.40.50.10330">
    <property type="entry name" value="Probable inorganic polyphosphate/atp-NAD kinase, domain 1"/>
    <property type="match status" value="1"/>
</dbReference>
<organism evidence="1 2">
    <name type="scientific">Varroa destructor</name>
    <name type="common">Honeybee mite</name>
    <dbReference type="NCBI Taxonomy" id="109461"/>
    <lineage>
        <taxon>Eukaryota</taxon>
        <taxon>Metazoa</taxon>
        <taxon>Ecdysozoa</taxon>
        <taxon>Arthropoda</taxon>
        <taxon>Chelicerata</taxon>
        <taxon>Arachnida</taxon>
        <taxon>Acari</taxon>
        <taxon>Parasitiformes</taxon>
        <taxon>Mesostigmata</taxon>
        <taxon>Gamasina</taxon>
        <taxon>Dermanyssoidea</taxon>
        <taxon>Varroidae</taxon>
        <taxon>Varroa</taxon>
    </lineage>
</organism>
<dbReference type="SUPFAM" id="SSF111331">
    <property type="entry name" value="NAD kinase/diacylglycerol kinase-like"/>
    <property type="match status" value="1"/>
</dbReference>
<dbReference type="InterPro" id="IPR016064">
    <property type="entry name" value="NAD/diacylglycerol_kinase_sf"/>
</dbReference>
<keyword evidence="2" id="KW-1185">Reference proteome</keyword>
<proteinExistence type="predicted"/>
<dbReference type="InterPro" id="IPR017438">
    <property type="entry name" value="ATP-NAD_kinase_N"/>
</dbReference>
<dbReference type="InParanoid" id="A0A7M7JWR2"/>
<accession>A0A7M7JWR2</accession>
<dbReference type="Proteomes" id="UP000594260">
    <property type="component" value="Unplaced"/>
</dbReference>
<evidence type="ECO:0000313" key="1">
    <source>
        <dbReference type="EnsemblMetazoa" id="XP_022658158"/>
    </source>
</evidence>
<dbReference type="EnsemblMetazoa" id="XM_022802423">
    <property type="protein sequence ID" value="XP_022658158"/>
    <property type="gene ID" value="LOC111249078"/>
</dbReference>
<dbReference type="PANTHER" id="PTHR13158">
    <property type="match status" value="1"/>
</dbReference>
<dbReference type="GO" id="GO:0003951">
    <property type="term" value="F:NAD+ kinase activity"/>
    <property type="evidence" value="ECO:0007669"/>
    <property type="project" value="InterPro"/>
</dbReference>
<dbReference type="OrthoDB" id="185618at2759"/>
<dbReference type="AlphaFoldDB" id="A0A7M7JWR2"/>
<dbReference type="KEGG" id="vde:111249078"/>
<sequence length="790" mass="84921">MRLFCRTVSRAATAPLPTVSAEAGIAGATGTAAAAAVAAAASPVTDVFFARRRLLSTTTSNGIGIVRSAVTPISSAATSLTCTSTPAGSGRSATVFTGISCSSSGPALHPPRPDASVSGGQASPKPCWTLSAVHRVRQSSTVANCRTSPFLNCTCCSSEQFIGYQLSRPAALSVTPTHTSGQTANRHSVVALGSSGAADCSRRTATAAASTAAAAAVVLRSATVPTGINGRRRRPSGAIAGLLQQLVQVLLQQRYRQESEQQQQRRQPLKPLRPEQQLAYFTQKIINQEQQQPSRKEYEQHLLECFIATSRHRAGTCETSSTAAGVTGSTIFGQSINDLTFSLHPEVRSAMAQRDGVVSGAGAADGGVQPGDEYAGAGSKSGSAASCAGCNQPFAPKRVLVLTKFSRLEFEKRRHQELSEEELIRDLEARGSDYQSLLHHHNVHSRNRDLVVDTLRKAGLETRLVDRFEYTDANVEWADVIFTTGGDGTFLMAASKVLSRDKPVIGINSDPSRSVGYLCLPGDCTEDFPRALQKLLDGQFRWQWRQRIRVTVQGKDAFEAPIELHNQQLQYPEYRFIDCINEEHKPATPATPTHIDGATGVTDIPPVPAKPPAPVRILPIKSLNEVFVGESLSSRVSYYEISIDGSKPTKVKSSGVTMCTGTGSTSWSFNISKVTPQCVKRVLEIVQTKTGKDVGVDNQKLIDEVTAEFNDSLIFDPSEALMAYTIRDPVFIGTDFSSKPRGFAKRIEIRSRMFDACIVIDGSLSFIFNDGAIAVLEILEQDGLKTVAID</sequence>
<name>A0A7M7JWR2_VARDE</name>
<dbReference type="GO" id="GO:0005739">
    <property type="term" value="C:mitochondrion"/>
    <property type="evidence" value="ECO:0007669"/>
    <property type="project" value="TreeGrafter"/>
</dbReference>
<reference evidence="1" key="1">
    <citation type="submission" date="2021-01" db="UniProtKB">
        <authorList>
            <consortium name="EnsemblMetazoa"/>
        </authorList>
    </citation>
    <scope>IDENTIFICATION</scope>
</reference>
<dbReference type="GeneID" id="111249078"/>
<dbReference type="GO" id="GO:0019674">
    <property type="term" value="P:NAD+ metabolic process"/>
    <property type="evidence" value="ECO:0007669"/>
    <property type="project" value="InterPro"/>
</dbReference>
<dbReference type="InterPro" id="IPR017437">
    <property type="entry name" value="ATP-NAD_kinase_PpnK-typ_C"/>
</dbReference>
<dbReference type="PANTHER" id="PTHR13158:SF5">
    <property type="entry name" value="NAD KINASE 2, MITOCHONDRIAL"/>
    <property type="match status" value="1"/>
</dbReference>
<evidence type="ECO:0000313" key="2">
    <source>
        <dbReference type="Proteomes" id="UP000594260"/>
    </source>
</evidence>
<dbReference type="Gene3D" id="2.60.200.30">
    <property type="entry name" value="Probable inorganic polyphosphate/atp-NAD kinase, domain 2"/>
    <property type="match status" value="1"/>
</dbReference>